<protein>
    <submittedName>
        <fullName evidence="2">Uncharacterized protein</fullName>
    </submittedName>
</protein>
<dbReference type="Proteomes" id="UP000307217">
    <property type="component" value="Unassembled WGS sequence"/>
</dbReference>
<feature type="signal peptide" evidence="1">
    <location>
        <begin position="1"/>
        <end position="28"/>
    </location>
</feature>
<dbReference type="OrthoDB" id="5759974at2"/>
<reference evidence="2 3" key="1">
    <citation type="submission" date="2018-01" db="EMBL/GenBank/DDBJ databases">
        <authorList>
            <person name="Paulsen S."/>
            <person name="Gram L.K."/>
        </authorList>
    </citation>
    <scope>NUCLEOTIDE SEQUENCE [LARGE SCALE GENOMIC DNA]</scope>
    <source>
        <strain evidence="2 3">S3790</strain>
    </source>
</reference>
<dbReference type="EMBL" id="PNBX01000010">
    <property type="protein sequence ID" value="TMO69843.1"/>
    <property type="molecule type" value="Genomic_DNA"/>
</dbReference>
<accession>A0A5S3VD68</accession>
<dbReference type="AlphaFoldDB" id="A0A5S3VD68"/>
<gene>
    <name evidence="2" type="ORF">CWC19_03625</name>
</gene>
<comment type="caution">
    <text evidence="2">The sequence shown here is derived from an EMBL/GenBank/DDBJ whole genome shotgun (WGS) entry which is preliminary data.</text>
</comment>
<evidence type="ECO:0000313" key="3">
    <source>
        <dbReference type="Proteomes" id="UP000307217"/>
    </source>
</evidence>
<sequence length="349" mass="38952">MKNFKLWAAIALLAVATLWGFLGSDSQAITQTVVMSEIEVIEAEPAVPTVQTVEIKHTNTKAKDIQFDDSIKVAAKQVVIQYQSALRFPRYSQPLSKYDTDRLTPNMFYPVSMPTDEQGGKLTIKLAKYRFIYPENIHVNISGTEIDKVSVTLMDVDTKTVFKTQSLVASQSSYDIKFKANKDYPRNLQVVAQVSVQNKKVPVVAQLQYMQPSAKLLSLGNAFSENDKMSVPLNLEVFKAGNYRIRANLYALGEPIAHLTTKGKLSEGLQTLSLSAHWSVLNPQASSMSLSEFVIEQMSPSPAQPSQFGSSEIEHFEIKDFVFDSLQQVPYQPSKKELNSLTFLQNLAN</sequence>
<reference evidence="3" key="2">
    <citation type="submission" date="2019-06" db="EMBL/GenBank/DDBJ databases">
        <title>Co-occurence of chitin degradation, pigmentation and bioactivity in marine Pseudoalteromonas.</title>
        <authorList>
            <person name="Sonnenschein E.C."/>
            <person name="Bech P.K."/>
        </authorList>
    </citation>
    <scope>NUCLEOTIDE SEQUENCE [LARGE SCALE GENOMIC DNA]</scope>
    <source>
        <strain evidence="3">S3790</strain>
    </source>
</reference>
<dbReference type="RefSeq" id="WP_138590058.1">
    <property type="nucleotide sequence ID" value="NZ_PNBX01000010.1"/>
</dbReference>
<proteinExistence type="predicted"/>
<keyword evidence="1" id="KW-0732">Signal</keyword>
<feature type="chain" id="PRO_5024325312" evidence="1">
    <location>
        <begin position="29"/>
        <end position="349"/>
    </location>
</feature>
<organism evidence="2 3">
    <name type="scientific">Pseudoalteromonas aurantia</name>
    <dbReference type="NCBI Taxonomy" id="43654"/>
    <lineage>
        <taxon>Bacteria</taxon>
        <taxon>Pseudomonadati</taxon>
        <taxon>Pseudomonadota</taxon>
        <taxon>Gammaproteobacteria</taxon>
        <taxon>Alteromonadales</taxon>
        <taxon>Pseudoalteromonadaceae</taxon>
        <taxon>Pseudoalteromonas</taxon>
    </lineage>
</organism>
<evidence type="ECO:0000256" key="1">
    <source>
        <dbReference type="SAM" id="SignalP"/>
    </source>
</evidence>
<name>A0A5S3VD68_9GAMM</name>
<evidence type="ECO:0000313" key="2">
    <source>
        <dbReference type="EMBL" id="TMO69843.1"/>
    </source>
</evidence>